<evidence type="ECO:0000256" key="8">
    <source>
        <dbReference type="SAM" id="Phobius"/>
    </source>
</evidence>
<evidence type="ECO:0000259" key="10">
    <source>
        <dbReference type="Pfam" id="PF00728"/>
    </source>
</evidence>
<keyword evidence="9" id="KW-0732">Signal</keyword>
<dbReference type="PANTHER" id="PTHR22600:SF57">
    <property type="entry name" value="BETA-N-ACETYLHEXOSAMINIDASE"/>
    <property type="match status" value="1"/>
</dbReference>
<accession>A0A3E5FNM0</accession>
<feature type="domain" description="Endonuclease/exonuclease/phosphatase" evidence="12">
    <location>
        <begin position="825"/>
        <end position="1040"/>
    </location>
</feature>
<dbReference type="Pfam" id="PF03372">
    <property type="entry name" value="Exo_endo_phos"/>
    <property type="match status" value="1"/>
</dbReference>
<dbReference type="GO" id="GO:0005975">
    <property type="term" value="P:carbohydrate metabolic process"/>
    <property type="evidence" value="ECO:0007669"/>
    <property type="project" value="InterPro"/>
</dbReference>
<feature type="active site" description="Proton donor" evidence="6">
    <location>
        <position position="369"/>
    </location>
</feature>
<dbReference type="Gene3D" id="2.60.120.260">
    <property type="entry name" value="Galactose-binding domain-like"/>
    <property type="match status" value="1"/>
</dbReference>
<keyword evidence="4" id="KW-0378">Hydrolase</keyword>
<dbReference type="Gene3D" id="3.20.20.80">
    <property type="entry name" value="Glycosidases"/>
    <property type="match status" value="1"/>
</dbReference>
<dbReference type="Gene3D" id="3.30.379.10">
    <property type="entry name" value="Chitobiase/beta-hexosaminidase domain 2-like"/>
    <property type="match status" value="1"/>
</dbReference>
<dbReference type="Gene3D" id="3.60.10.10">
    <property type="entry name" value="Endonuclease/exonuclease/phosphatase"/>
    <property type="match status" value="1"/>
</dbReference>
<feature type="domain" description="Beta-hexosaminidase bacterial type N-terminal" evidence="11">
    <location>
        <begin position="46"/>
        <end position="185"/>
    </location>
</feature>
<comment type="caution">
    <text evidence="13">The sequence shown here is derived from an EMBL/GenBank/DDBJ whole genome shotgun (WGS) entry which is preliminary data.</text>
</comment>
<comment type="similarity">
    <text evidence="2">Belongs to the glycosyl hydrolase 20 family.</text>
</comment>
<evidence type="ECO:0000259" key="12">
    <source>
        <dbReference type="Pfam" id="PF03372"/>
    </source>
</evidence>
<evidence type="ECO:0000259" key="11">
    <source>
        <dbReference type="Pfam" id="PF02838"/>
    </source>
</evidence>
<dbReference type="SUPFAM" id="SSF56219">
    <property type="entry name" value="DNase I-like"/>
    <property type="match status" value="1"/>
</dbReference>
<feature type="chain" id="PRO_5039410221" description="beta-N-acetylhexosaminidase" evidence="9">
    <location>
        <begin position="29"/>
        <end position="1524"/>
    </location>
</feature>
<dbReference type="SUPFAM" id="SSF55545">
    <property type="entry name" value="beta-N-acetylhexosaminidase-like domain"/>
    <property type="match status" value="1"/>
</dbReference>
<evidence type="ECO:0000313" key="13">
    <source>
        <dbReference type="EMBL" id="RGO08119.1"/>
    </source>
</evidence>
<evidence type="ECO:0000256" key="6">
    <source>
        <dbReference type="PIRSR" id="PIRSR625705-1"/>
    </source>
</evidence>
<dbReference type="EMBL" id="QSVF01000023">
    <property type="protein sequence ID" value="RGO08119.1"/>
    <property type="molecule type" value="Genomic_DNA"/>
</dbReference>
<evidence type="ECO:0000256" key="2">
    <source>
        <dbReference type="ARBA" id="ARBA00006285"/>
    </source>
</evidence>
<dbReference type="SUPFAM" id="SSF51445">
    <property type="entry name" value="(Trans)glycosidases"/>
    <property type="match status" value="1"/>
</dbReference>
<dbReference type="InterPro" id="IPR017853">
    <property type="entry name" value="GH"/>
</dbReference>
<dbReference type="GO" id="GO:0004563">
    <property type="term" value="F:beta-N-acetylhexosaminidase activity"/>
    <property type="evidence" value="ECO:0007669"/>
    <property type="project" value="UniProtKB-EC"/>
</dbReference>
<proteinExistence type="inferred from homology"/>
<dbReference type="PANTHER" id="PTHR22600">
    <property type="entry name" value="BETA-HEXOSAMINIDASE"/>
    <property type="match status" value="1"/>
</dbReference>
<keyword evidence="8" id="KW-0472">Membrane</keyword>
<dbReference type="Proteomes" id="UP000261087">
    <property type="component" value="Unassembled WGS sequence"/>
</dbReference>
<feature type="domain" description="Glycoside hydrolase family 20 catalytic" evidence="10">
    <location>
        <begin position="189"/>
        <end position="513"/>
    </location>
</feature>
<dbReference type="PRINTS" id="PR00738">
    <property type="entry name" value="GLHYDRLASE20"/>
</dbReference>
<organism evidence="13 14">
    <name type="scientific">Thomasclavelia spiroformis</name>
    <dbReference type="NCBI Taxonomy" id="29348"/>
    <lineage>
        <taxon>Bacteria</taxon>
        <taxon>Bacillati</taxon>
        <taxon>Bacillota</taxon>
        <taxon>Erysipelotrichia</taxon>
        <taxon>Erysipelotrichales</taxon>
        <taxon>Coprobacillaceae</taxon>
        <taxon>Thomasclavelia</taxon>
    </lineage>
</organism>
<name>A0A3E5FNM0_9FIRM</name>
<dbReference type="InterPro" id="IPR015883">
    <property type="entry name" value="Glyco_hydro_20_cat"/>
</dbReference>
<feature type="signal peptide" evidence="9">
    <location>
        <begin position="1"/>
        <end position="28"/>
    </location>
</feature>
<keyword evidence="5" id="KW-0326">Glycosidase</keyword>
<feature type="transmembrane region" description="Helical" evidence="8">
    <location>
        <begin position="1501"/>
        <end position="1519"/>
    </location>
</feature>
<keyword evidence="8" id="KW-1133">Transmembrane helix</keyword>
<dbReference type="InterPro" id="IPR036691">
    <property type="entry name" value="Endo/exonu/phosph_ase_sf"/>
</dbReference>
<dbReference type="Pfam" id="PF00728">
    <property type="entry name" value="Glyco_hydro_20"/>
    <property type="match status" value="1"/>
</dbReference>
<comment type="catalytic activity">
    <reaction evidence="1">
        <text>Hydrolysis of terminal non-reducing N-acetyl-D-hexosamine residues in N-acetyl-beta-D-hexosaminides.</text>
        <dbReference type="EC" id="3.2.1.52"/>
    </reaction>
</comment>
<sequence length="1524" mass="169648">MSLIKKFKMKKMLALTLAAFMSFTTVTAMPIQPVNAVEEPASLERQLIPLPVDYEVTQDKFTISEDTNIYVKGLDDEQTDELYENVGEYLASKLRASTGYELPVVKGDNEGTGNIAIVISDSESDLGEEGYKIKTTEAGVEITANQPAGAFMAVQTVRQLLPADIEKTELVEGVSWVIPCSSINDKPEYEYRGSHLDVTRHFFSVEDVKRYIDNMAQYKMNKLHLHLSDDQGWRLEIKGEMYGESLSKLNTIGAQTSTSINGIKAGQYTQEDYKEIVAYAADRYVEIIPEFDMPGHSWAALVSLNFLNSSEDGKPHSGNYDNTKPYEGIDVGFSTFECRNEKTYEFIDEVFRQVAAISPSKYIHIGGDEAHSTSSEDYAYFMNRVTEIAKKYGKTPIGWQNYDGVAEDKEGTVTQFWSTGNAKLKDGIKYVVSPADYAYMDMKYDASCELGLQWAGYNSIEDTYSWDPTNYGDKENIVGIEACLWSETLANNDHLDYMAYPKILSHAEIGWTPKELRSWDTYKPRLIAHGERLENQGIKFNKDEDIWEVPYEPVNGMWNLDEGKGNTITDTEGKYIGTFQGEVGWTDGVNGKALDFNRKGYVDLELGKVKGDWTVACWVKNGTNPHTNAVLFGGSEGDIKLEQYKNTKKLGVSIYGVVDSSFDYSLSEGEWKHVAFVGDSTGTSLYVDGQYIDKVSTTINCPVQRIGAAVNNDINSPGNMSGSMDELNIYNRALEAEEIKAIYDGSVVIIEKETLKAEIDAAESLEKDEYTEKSWKELEDALAVAKEVYANDEATQSQINSAYYALVKAREGLKKELKSNEINIASFNIAANRHPNIAAISDLMEEKQITVAGVQEVDVFTSRNNYDMMQEFVNQGYFGYSHFQKAIDYGGGEYGVGIVSQNELSGQSGASLPSLPGIEGRAYARAEFEKDGKTIAIYSTHLSYEDSDIRRQQIETIINAMDADPTPYKILTGDFNTGDSNSEFYPFLRNYNIANGKDDVWLETIGDTAEGARREIDNIITTRNIKINTVETVNEGLSDHYMLYAQCELLDEEVPNRQLLGYTLEKAESLPSDSYTEASYAVLAKAIEEAKGLAADATQDQINAMIDKLEVVMDQLVESNKIINDSEVGTGVDQFNFVGEWGVSQGYLDRFYNGDEHWFNWARYQEGDIVPYFTITFEGTGIELYGNKDTMMGIYDITVDDGEVIQVDAYNPSTLYQQLLFSVTGLEYGQHTIKVSATRNKNENSTSSDIEIDYAKILYDQDIQEVDKTALKIAVDLANAITDKDLEKVIPVVANEFIAARDEANAVYNTTSASQVEVNNVFDRPANVMHMLDFKQGDKTALKAFIDKVTGLDSSKYTQTTWTAFDKELTEAIAVYNDENAMQEEVNNAYSELVTAFLNLRLIPDKSLLEDLINQAEGLNSVNYTKATFNGLTKALDEAKVVFDDPNATQEQVNNAKDLLEKAIAGLQVNPSTPSNVDNTVSTPLDNGDTTASVKTGDGSLVGMFATIALLSVAGYTVLRRKEN</sequence>
<dbReference type="InterPro" id="IPR029018">
    <property type="entry name" value="Hex-like_dom2"/>
</dbReference>
<dbReference type="SUPFAM" id="SSF49899">
    <property type="entry name" value="Concanavalin A-like lectins/glucanases"/>
    <property type="match status" value="1"/>
</dbReference>
<dbReference type="InterPro" id="IPR013320">
    <property type="entry name" value="ConA-like_dom_sf"/>
</dbReference>
<dbReference type="GO" id="GO:0016020">
    <property type="term" value="C:membrane"/>
    <property type="evidence" value="ECO:0007669"/>
    <property type="project" value="TreeGrafter"/>
</dbReference>
<dbReference type="GO" id="GO:0030203">
    <property type="term" value="P:glycosaminoglycan metabolic process"/>
    <property type="evidence" value="ECO:0007669"/>
    <property type="project" value="TreeGrafter"/>
</dbReference>
<gene>
    <name evidence="13" type="ORF">DXB31_08905</name>
</gene>
<dbReference type="Pfam" id="PF02838">
    <property type="entry name" value="Glyco_hydro_20b"/>
    <property type="match status" value="1"/>
</dbReference>
<dbReference type="InterPro" id="IPR005135">
    <property type="entry name" value="Endo/exonuclease/phosphatase"/>
</dbReference>
<dbReference type="Gene3D" id="1.20.1270.90">
    <property type="entry name" value="AF1782-like"/>
    <property type="match status" value="2"/>
</dbReference>
<evidence type="ECO:0000256" key="5">
    <source>
        <dbReference type="ARBA" id="ARBA00023295"/>
    </source>
</evidence>
<keyword evidence="8" id="KW-0812">Transmembrane</keyword>
<evidence type="ECO:0000313" key="14">
    <source>
        <dbReference type="Proteomes" id="UP000261087"/>
    </source>
</evidence>
<dbReference type="EC" id="3.2.1.52" evidence="3"/>
<dbReference type="InterPro" id="IPR025705">
    <property type="entry name" value="Beta_hexosaminidase_sua/sub"/>
</dbReference>
<evidence type="ECO:0000256" key="3">
    <source>
        <dbReference type="ARBA" id="ARBA00012663"/>
    </source>
</evidence>
<reference evidence="13 14" key="1">
    <citation type="submission" date="2018-08" db="EMBL/GenBank/DDBJ databases">
        <title>A genome reference for cultivated species of the human gut microbiota.</title>
        <authorList>
            <person name="Zou Y."/>
            <person name="Xue W."/>
            <person name="Luo G."/>
        </authorList>
    </citation>
    <scope>NUCLEOTIDE SEQUENCE [LARGE SCALE GENOMIC DNA]</scope>
    <source>
        <strain evidence="13 14">OM02-6</strain>
    </source>
</reference>
<dbReference type="Gene3D" id="1.20.1270.70">
    <property type="entry name" value="Designed single chain three-helix bundle"/>
    <property type="match status" value="2"/>
</dbReference>
<feature type="region of interest" description="Disordered" evidence="7">
    <location>
        <begin position="1471"/>
        <end position="1492"/>
    </location>
</feature>
<dbReference type="Gene3D" id="2.60.120.200">
    <property type="match status" value="1"/>
</dbReference>
<evidence type="ECO:0000256" key="4">
    <source>
        <dbReference type="ARBA" id="ARBA00022801"/>
    </source>
</evidence>
<dbReference type="Pfam" id="PF13385">
    <property type="entry name" value="Laminin_G_3"/>
    <property type="match status" value="1"/>
</dbReference>
<dbReference type="InterPro" id="IPR015882">
    <property type="entry name" value="HEX_bac_N"/>
</dbReference>
<evidence type="ECO:0000256" key="7">
    <source>
        <dbReference type="SAM" id="MobiDB-lite"/>
    </source>
</evidence>
<dbReference type="Pfam" id="PF07554">
    <property type="entry name" value="FIVAR"/>
    <property type="match status" value="4"/>
</dbReference>
<evidence type="ECO:0000256" key="1">
    <source>
        <dbReference type="ARBA" id="ARBA00001231"/>
    </source>
</evidence>
<dbReference type="RefSeq" id="WP_117605166.1">
    <property type="nucleotide sequence ID" value="NZ_QSVF01000023.1"/>
</dbReference>
<evidence type="ECO:0000256" key="9">
    <source>
        <dbReference type="SAM" id="SignalP"/>
    </source>
</evidence>
<protein>
    <recommendedName>
        <fullName evidence="3">beta-N-acetylhexosaminidase</fullName>
        <ecNumber evidence="3">3.2.1.52</ecNumber>
    </recommendedName>
</protein>
<dbReference type="CDD" id="cd06568">
    <property type="entry name" value="GH20_SpHex_like"/>
    <property type="match status" value="1"/>
</dbReference>